<reference evidence="2" key="1">
    <citation type="journal article" date="2019" name="Int. J. Syst. Evol. Microbiol.">
        <title>The Global Catalogue of Microorganisms (GCM) 10K type strain sequencing project: providing services to taxonomists for standard genome sequencing and annotation.</title>
        <authorList>
            <consortium name="The Broad Institute Genomics Platform"/>
            <consortium name="The Broad Institute Genome Sequencing Center for Infectious Disease"/>
            <person name="Wu L."/>
            <person name="Ma J."/>
        </authorList>
    </citation>
    <scope>NUCLEOTIDE SEQUENCE [LARGE SCALE GENOMIC DNA]</scope>
    <source>
        <strain evidence="2">KCTC 23314</strain>
    </source>
</reference>
<dbReference type="RefSeq" id="WP_189685944.1">
    <property type="nucleotide sequence ID" value="NZ_BMYK01000003.1"/>
</dbReference>
<dbReference type="EMBL" id="BMYK01000003">
    <property type="protein sequence ID" value="GHC74053.1"/>
    <property type="molecule type" value="Genomic_DNA"/>
</dbReference>
<evidence type="ECO:0000313" key="2">
    <source>
        <dbReference type="Proteomes" id="UP000626210"/>
    </source>
</evidence>
<name>A0ABQ3FXM6_9BURK</name>
<accession>A0ABQ3FXM6</accession>
<sequence length="110" mass="12504">MEPEDDNEIVKIQAENLDDFERKLLNYIKDKSRYFVSDIEKQLSQRAIGFDNNDNDILKGMRKTGGDLLRGPPSTRCATRLCDEMSFKNIHLRQNGVAVDRAKCAAASIL</sequence>
<keyword evidence="2" id="KW-1185">Reference proteome</keyword>
<gene>
    <name evidence="1" type="ORF">GCM10007320_10820</name>
</gene>
<protein>
    <submittedName>
        <fullName evidence="1">Uncharacterized protein</fullName>
    </submittedName>
</protein>
<dbReference type="Proteomes" id="UP000626210">
    <property type="component" value="Unassembled WGS sequence"/>
</dbReference>
<organism evidence="1 2">
    <name type="scientific">Pseudorhodoferax aquiterrae</name>
    <dbReference type="NCBI Taxonomy" id="747304"/>
    <lineage>
        <taxon>Bacteria</taxon>
        <taxon>Pseudomonadati</taxon>
        <taxon>Pseudomonadota</taxon>
        <taxon>Betaproteobacteria</taxon>
        <taxon>Burkholderiales</taxon>
        <taxon>Comamonadaceae</taxon>
    </lineage>
</organism>
<evidence type="ECO:0000313" key="1">
    <source>
        <dbReference type="EMBL" id="GHC74053.1"/>
    </source>
</evidence>
<comment type="caution">
    <text evidence="1">The sequence shown here is derived from an EMBL/GenBank/DDBJ whole genome shotgun (WGS) entry which is preliminary data.</text>
</comment>
<proteinExistence type="predicted"/>